<keyword evidence="2" id="KW-0677">Repeat</keyword>
<dbReference type="AlphaFoldDB" id="A0A1J4JSI5"/>
<dbReference type="GO" id="GO:0046872">
    <property type="term" value="F:metal ion binding"/>
    <property type="evidence" value="ECO:0007669"/>
    <property type="project" value="UniProtKB-KW"/>
</dbReference>
<evidence type="ECO:0000259" key="7">
    <source>
        <dbReference type="PROSITE" id="PS50023"/>
    </source>
</evidence>
<evidence type="ECO:0000256" key="3">
    <source>
        <dbReference type="ARBA" id="ARBA00022833"/>
    </source>
</evidence>
<feature type="domain" description="LIM zinc-binding" evidence="7">
    <location>
        <begin position="155"/>
        <end position="221"/>
    </location>
</feature>
<dbReference type="Proteomes" id="UP000179807">
    <property type="component" value="Unassembled WGS sequence"/>
</dbReference>
<keyword evidence="9" id="KW-1185">Reference proteome</keyword>
<evidence type="ECO:0000256" key="5">
    <source>
        <dbReference type="PROSITE-ProRule" id="PRU00125"/>
    </source>
</evidence>
<dbReference type="PANTHER" id="PTHR24205:SF16">
    <property type="entry name" value="GH01042P-RELATED"/>
    <property type="match status" value="1"/>
</dbReference>
<dbReference type="Pfam" id="PF00412">
    <property type="entry name" value="LIM"/>
    <property type="match status" value="4"/>
</dbReference>
<protein>
    <recommendedName>
        <fullName evidence="7">LIM zinc-binding domain-containing protein</fullName>
    </recommendedName>
</protein>
<dbReference type="OrthoDB" id="1112565at2759"/>
<keyword evidence="3 5" id="KW-0862">Zinc</keyword>
<dbReference type="PROSITE" id="PS50023">
    <property type="entry name" value="LIM_DOMAIN_2"/>
    <property type="match status" value="4"/>
</dbReference>
<dbReference type="Gene3D" id="2.10.110.10">
    <property type="entry name" value="Cysteine Rich Protein"/>
    <property type="match status" value="5"/>
</dbReference>
<proteinExistence type="predicted"/>
<evidence type="ECO:0000256" key="2">
    <source>
        <dbReference type="ARBA" id="ARBA00022737"/>
    </source>
</evidence>
<dbReference type="SUPFAM" id="SSF57716">
    <property type="entry name" value="Glucocorticoid receptor-like (DNA-binding domain)"/>
    <property type="match status" value="3"/>
</dbReference>
<dbReference type="PROSITE" id="PS00478">
    <property type="entry name" value="LIM_DOMAIN_1"/>
    <property type="match status" value="2"/>
</dbReference>
<dbReference type="CDD" id="cd08368">
    <property type="entry name" value="LIM"/>
    <property type="match status" value="2"/>
</dbReference>
<accession>A0A1J4JSI5</accession>
<evidence type="ECO:0000256" key="4">
    <source>
        <dbReference type="ARBA" id="ARBA00023038"/>
    </source>
</evidence>
<dbReference type="VEuPathDB" id="TrichDB:TRFO_07231"/>
<dbReference type="GO" id="GO:0003712">
    <property type="term" value="F:transcription coregulator activity"/>
    <property type="evidence" value="ECO:0007669"/>
    <property type="project" value="TreeGrafter"/>
</dbReference>
<gene>
    <name evidence="8" type="ORF">TRFO_07231</name>
</gene>
<dbReference type="RefSeq" id="XP_068355201.1">
    <property type="nucleotide sequence ID" value="XM_068493555.1"/>
</dbReference>
<evidence type="ECO:0000313" key="8">
    <source>
        <dbReference type="EMBL" id="OHT02065.1"/>
    </source>
</evidence>
<evidence type="ECO:0000313" key="9">
    <source>
        <dbReference type="Proteomes" id="UP000179807"/>
    </source>
</evidence>
<evidence type="ECO:0000256" key="6">
    <source>
        <dbReference type="SAM" id="MobiDB-lite"/>
    </source>
</evidence>
<dbReference type="EMBL" id="MLAK01000882">
    <property type="protein sequence ID" value="OHT02065.1"/>
    <property type="molecule type" value="Genomic_DNA"/>
</dbReference>
<feature type="compositionally biased region" description="Basic residues" evidence="6">
    <location>
        <begin position="376"/>
        <end position="390"/>
    </location>
</feature>
<dbReference type="SMART" id="SM00132">
    <property type="entry name" value="LIM"/>
    <property type="match status" value="5"/>
</dbReference>
<feature type="region of interest" description="Disordered" evidence="6">
    <location>
        <begin position="346"/>
        <end position="390"/>
    </location>
</feature>
<dbReference type="PANTHER" id="PTHR24205">
    <property type="entry name" value="FOUR AND A HALF LIM DOMAINS PROTEIN"/>
    <property type="match status" value="1"/>
</dbReference>
<feature type="domain" description="LIM zinc-binding" evidence="7">
    <location>
        <begin position="279"/>
        <end position="338"/>
    </location>
</feature>
<dbReference type="GO" id="GO:0005634">
    <property type="term" value="C:nucleus"/>
    <property type="evidence" value="ECO:0007669"/>
    <property type="project" value="TreeGrafter"/>
</dbReference>
<dbReference type="InterPro" id="IPR001781">
    <property type="entry name" value="Znf_LIM"/>
</dbReference>
<organism evidence="8 9">
    <name type="scientific">Tritrichomonas foetus</name>
    <dbReference type="NCBI Taxonomy" id="1144522"/>
    <lineage>
        <taxon>Eukaryota</taxon>
        <taxon>Metamonada</taxon>
        <taxon>Parabasalia</taxon>
        <taxon>Tritrichomonadida</taxon>
        <taxon>Tritrichomonadidae</taxon>
        <taxon>Tritrichomonas</taxon>
    </lineage>
</organism>
<evidence type="ECO:0000256" key="1">
    <source>
        <dbReference type="ARBA" id="ARBA00022723"/>
    </source>
</evidence>
<feature type="compositionally biased region" description="Low complexity" evidence="6">
    <location>
        <begin position="357"/>
        <end position="371"/>
    </location>
</feature>
<sequence length="390" mass="45007">MGDENLLPLAHIVAVASCEPPRRLWHVPNTHPGYCPGCERKIEKTLLQFNGHDWHPECFRCSLCGQPFKNQGCVPKDDLILHNECYQQCFCERCAKCTELVSPKKAIQALGKIFHQKCFTCMRCGDQDATLNKFLTLYQFPYCNHCFEELSEYFPKCLHCKHVINPSQEKREFFFQGKKYFVHYPDCFKCVFCPEPLTTKNCCMYDNRLICRDCYDKGMAKICAHCNEPIFDQGAKMENIYWHSQHFVCSVCHQPLKPNTCVFRNGSLKCKSCSAEDRAKCSGCGKPVVEQGIHALGAVWHNECLRCQYCKKNVFKLRFSGIRNKPCCTECFMKLKSDGKIDKRGQLKIDHKHHHSSSSSSYSESSSSDSSDSGRRHSRHSSRHSRHRKH</sequence>
<keyword evidence="4 5" id="KW-0440">LIM domain</keyword>
<reference evidence="8" key="1">
    <citation type="submission" date="2016-10" db="EMBL/GenBank/DDBJ databases">
        <authorList>
            <person name="Benchimol M."/>
            <person name="Almeida L.G."/>
            <person name="Vasconcelos A.T."/>
            <person name="Perreira-Neves A."/>
            <person name="Rosa I.A."/>
            <person name="Tasca T."/>
            <person name="Bogo M.R."/>
            <person name="de Souza W."/>
        </authorList>
    </citation>
    <scope>NUCLEOTIDE SEQUENCE [LARGE SCALE GENOMIC DNA]</scope>
    <source>
        <strain evidence="8">K</strain>
    </source>
</reference>
<keyword evidence="1 5" id="KW-0479">Metal-binding</keyword>
<name>A0A1J4JSI5_9EUKA</name>
<feature type="domain" description="LIM zinc-binding" evidence="7">
    <location>
        <begin position="33"/>
        <end position="90"/>
    </location>
</feature>
<feature type="domain" description="LIM zinc-binding" evidence="7">
    <location>
        <begin position="92"/>
        <end position="153"/>
    </location>
</feature>
<comment type="caution">
    <text evidence="8">The sequence shown here is derived from an EMBL/GenBank/DDBJ whole genome shotgun (WGS) entry which is preliminary data.</text>
</comment>
<dbReference type="GeneID" id="94828259"/>